<evidence type="ECO:0000313" key="10">
    <source>
        <dbReference type="Proteomes" id="UP000606889"/>
    </source>
</evidence>
<evidence type="ECO:0000256" key="4">
    <source>
        <dbReference type="ARBA" id="ARBA00022519"/>
    </source>
</evidence>
<keyword evidence="6 8" id="KW-1133">Transmembrane helix</keyword>
<proteinExistence type="predicted"/>
<comment type="subcellular location">
    <subcellularLocation>
        <location evidence="1">Cell membrane</location>
        <topology evidence="1">Multi-pass membrane protein</topology>
    </subcellularLocation>
</comment>
<evidence type="ECO:0000313" key="9">
    <source>
        <dbReference type="EMBL" id="MBC5647805.1"/>
    </source>
</evidence>
<name>A0ABR7EDE6_9FIRM</name>
<dbReference type="EMBL" id="JACOON010000002">
    <property type="protein sequence ID" value="MBC5647805.1"/>
    <property type="molecule type" value="Genomic_DNA"/>
</dbReference>
<feature type="transmembrane region" description="Helical" evidence="8">
    <location>
        <begin position="257"/>
        <end position="285"/>
    </location>
</feature>
<accession>A0ABR7EDE6</accession>
<keyword evidence="4" id="KW-0997">Cell inner membrane</keyword>
<protein>
    <submittedName>
        <fullName evidence="9">ABC transporter permease</fullName>
    </submittedName>
</protein>
<dbReference type="CDD" id="cd06579">
    <property type="entry name" value="TM_PBP1_transp_AraH_like"/>
    <property type="match status" value="1"/>
</dbReference>
<dbReference type="Pfam" id="PF02653">
    <property type="entry name" value="BPD_transp_2"/>
    <property type="match status" value="1"/>
</dbReference>
<keyword evidence="7 8" id="KW-0472">Membrane</keyword>
<keyword evidence="3" id="KW-1003">Cell membrane</keyword>
<gene>
    <name evidence="9" type="ORF">H8S18_05610</name>
</gene>
<dbReference type="Proteomes" id="UP000606889">
    <property type="component" value="Unassembled WGS sequence"/>
</dbReference>
<evidence type="ECO:0000256" key="5">
    <source>
        <dbReference type="ARBA" id="ARBA00022692"/>
    </source>
</evidence>
<evidence type="ECO:0000256" key="1">
    <source>
        <dbReference type="ARBA" id="ARBA00004651"/>
    </source>
</evidence>
<keyword evidence="10" id="KW-1185">Reference proteome</keyword>
<evidence type="ECO:0000256" key="8">
    <source>
        <dbReference type="SAM" id="Phobius"/>
    </source>
</evidence>
<comment type="caution">
    <text evidence="9">The sequence shown here is derived from an EMBL/GenBank/DDBJ whole genome shotgun (WGS) entry which is preliminary data.</text>
</comment>
<dbReference type="PANTHER" id="PTHR32196">
    <property type="entry name" value="ABC TRANSPORTER PERMEASE PROTEIN YPHD-RELATED-RELATED"/>
    <property type="match status" value="1"/>
</dbReference>
<keyword evidence="5 8" id="KW-0812">Transmembrane</keyword>
<dbReference type="RefSeq" id="WP_186857318.1">
    <property type="nucleotide sequence ID" value="NZ_JACOON010000002.1"/>
</dbReference>
<evidence type="ECO:0000256" key="6">
    <source>
        <dbReference type="ARBA" id="ARBA00022989"/>
    </source>
</evidence>
<keyword evidence="2" id="KW-0813">Transport</keyword>
<feature type="transmembrane region" description="Helical" evidence="8">
    <location>
        <begin position="98"/>
        <end position="118"/>
    </location>
</feature>
<organism evidence="9 10">
    <name type="scientific">Christensenella tenuis</name>
    <dbReference type="NCBI Taxonomy" id="2763033"/>
    <lineage>
        <taxon>Bacteria</taxon>
        <taxon>Bacillati</taxon>
        <taxon>Bacillota</taxon>
        <taxon>Clostridia</taxon>
        <taxon>Christensenellales</taxon>
        <taxon>Christensenellaceae</taxon>
        <taxon>Christensenella</taxon>
    </lineage>
</organism>
<feature type="transmembrane region" description="Helical" evidence="8">
    <location>
        <begin position="165"/>
        <end position="187"/>
    </location>
</feature>
<reference evidence="9 10" key="1">
    <citation type="submission" date="2020-08" db="EMBL/GenBank/DDBJ databases">
        <title>Genome public.</title>
        <authorList>
            <person name="Liu C."/>
            <person name="Sun Q."/>
        </authorList>
    </citation>
    <scope>NUCLEOTIDE SEQUENCE [LARGE SCALE GENOMIC DNA]</scope>
    <source>
        <strain evidence="9 10">NSJ-35</strain>
    </source>
</reference>
<dbReference type="PANTHER" id="PTHR32196:SF21">
    <property type="entry name" value="ABC TRANSPORTER PERMEASE PROTEIN YPHD-RELATED"/>
    <property type="match status" value="1"/>
</dbReference>
<feature type="transmembrane region" description="Helical" evidence="8">
    <location>
        <begin position="124"/>
        <end position="144"/>
    </location>
</feature>
<evidence type="ECO:0000256" key="2">
    <source>
        <dbReference type="ARBA" id="ARBA00022448"/>
    </source>
</evidence>
<evidence type="ECO:0000256" key="7">
    <source>
        <dbReference type="ARBA" id="ARBA00023136"/>
    </source>
</evidence>
<evidence type="ECO:0000256" key="3">
    <source>
        <dbReference type="ARBA" id="ARBA00022475"/>
    </source>
</evidence>
<sequence length="322" mass="34295">MKTKPLILNKKKFEFTSTHLLLIVFAIVFVVFTVMIPDKFFTGKNFMTIAKYSSVFGLIGIGMTFIIIGGEIDLSVAYIVGLSSMVMGTMLQTIDNVVLVAAAGILVGLVCGIFNGFVITKLRLPAFVVTIGTGQMFNGFAQLINNRPQIQFSNDLFREFSKINVFGVIPLPFIILLAVAVLTWFVLKYTVFGRCVYAVGSNKPASRLAGINAAKTNAFTFAISGFLCGIASFMVTSQNGSGIAAAASGAEMDAISAAVLGGASLAGGKGSIIGTLVGVFLLRIISNGMNLMNIETYWQMVLQGSLLIAAVIMDSVKNNKDD</sequence>
<feature type="transmembrane region" description="Helical" evidence="8">
    <location>
        <begin position="49"/>
        <end position="68"/>
    </location>
</feature>
<feature type="transmembrane region" description="Helical" evidence="8">
    <location>
        <begin position="297"/>
        <end position="316"/>
    </location>
</feature>
<feature type="transmembrane region" description="Helical" evidence="8">
    <location>
        <begin position="218"/>
        <end position="236"/>
    </location>
</feature>
<dbReference type="InterPro" id="IPR001851">
    <property type="entry name" value="ABC_transp_permease"/>
</dbReference>
<feature type="transmembrane region" description="Helical" evidence="8">
    <location>
        <begin position="20"/>
        <end position="37"/>
    </location>
</feature>